<dbReference type="Proteomes" id="UP001352852">
    <property type="component" value="Unassembled WGS sequence"/>
</dbReference>
<organism evidence="1 2">
    <name type="scientific">Characodon lateralis</name>
    <dbReference type="NCBI Taxonomy" id="208331"/>
    <lineage>
        <taxon>Eukaryota</taxon>
        <taxon>Metazoa</taxon>
        <taxon>Chordata</taxon>
        <taxon>Craniata</taxon>
        <taxon>Vertebrata</taxon>
        <taxon>Euteleostomi</taxon>
        <taxon>Actinopterygii</taxon>
        <taxon>Neopterygii</taxon>
        <taxon>Teleostei</taxon>
        <taxon>Neoteleostei</taxon>
        <taxon>Acanthomorphata</taxon>
        <taxon>Ovalentaria</taxon>
        <taxon>Atherinomorphae</taxon>
        <taxon>Cyprinodontiformes</taxon>
        <taxon>Goodeidae</taxon>
        <taxon>Characodon</taxon>
    </lineage>
</organism>
<gene>
    <name evidence="1" type="ORF">CHARACLAT_027884</name>
</gene>
<proteinExistence type="predicted"/>
<accession>A0ABU7DPB5</accession>
<name>A0ABU7DPB5_9TELE</name>
<evidence type="ECO:0000313" key="1">
    <source>
        <dbReference type="EMBL" id="MED6275574.1"/>
    </source>
</evidence>
<evidence type="ECO:0000313" key="2">
    <source>
        <dbReference type="Proteomes" id="UP001352852"/>
    </source>
</evidence>
<sequence>MQLVIPSAGEDGLPALRCLSVLPSAVLTTDWNQTILNCRLAVWNCFPDFGLNLAANPWTLWSSCLHSNPVHPPGVCFSLDQPLWLQWCRRQPYHTTQTLTLSLAVSLALLCMAFCSRPVHLACCLHLNKIN</sequence>
<reference evidence="1 2" key="1">
    <citation type="submission" date="2021-06" db="EMBL/GenBank/DDBJ databases">
        <authorList>
            <person name="Palmer J.M."/>
        </authorList>
    </citation>
    <scope>NUCLEOTIDE SEQUENCE [LARGE SCALE GENOMIC DNA]</scope>
    <source>
        <strain evidence="1 2">CL_MEX2019</strain>
        <tissue evidence="1">Muscle</tissue>
    </source>
</reference>
<keyword evidence="2" id="KW-1185">Reference proteome</keyword>
<protein>
    <submittedName>
        <fullName evidence="1">Uncharacterized protein</fullName>
    </submittedName>
</protein>
<comment type="caution">
    <text evidence="1">The sequence shown here is derived from an EMBL/GenBank/DDBJ whole genome shotgun (WGS) entry which is preliminary data.</text>
</comment>
<dbReference type="EMBL" id="JAHUTJ010028201">
    <property type="protein sequence ID" value="MED6275574.1"/>
    <property type="molecule type" value="Genomic_DNA"/>
</dbReference>